<evidence type="ECO:0000313" key="2">
    <source>
        <dbReference type="EMBL" id="SEI00280.1"/>
    </source>
</evidence>
<dbReference type="STRING" id="1159016.SAMN02927937_02662"/>
<protein>
    <submittedName>
        <fullName evidence="2">Permuted papain-like amidase enzyme, YaeF/YiiX, C92 family</fullName>
    </submittedName>
</protein>
<keyword evidence="3" id="KW-1185">Reference proteome</keyword>
<reference evidence="2 3" key="1">
    <citation type="submission" date="2016-10" db="EMBL/GenBank/DDBJ databases">
        <authorList>
            <person name="de Groot N.N."/>
        </authorList>
    </citation>
    <scope>NUCLEOTIDE SEQUENCE [LARGE SCALE GENOMIC DNA]</scope>
    <source>
        <strain evidence="2 3">CGMCC 1.10825</strain>
    </source>
</reference>
<dbReference type="Proteomes" id="UP000199634">
    <property type="component" value="Unassembled WGS sequence"/>
</dbReference>
<dbReference type="Pfam" id="PF05708">
    <property type="entry name" value="Peptidase_C92"/>
    <property type="match status" value="1"/>
</dbReference>
<name>A0A1H6MFE6_9FLAO</name>
<sequence>MKTIIFFLLFSISVFAQKTELKSGDLLFININCGGMCDAINAVTEGFNGNDFNHVGMVYSDNNKDFFVYEAISKGVVKTPINDFLKRTDVVYKGTLTEPFQHLIPLAATFCQMQLGVPYDNDFLYDNGKYYCSELIYDAFKFANNNKPFFKLFPMTYKEPNSENFFPVWVEHFAKQGIEIPEGEPGCNPGGMSLDKKIKMAELKF</sequence>
<dbReference type="InterPro" id="IPR038765">
    <property type="entry name" value="Papain-like_cys_pep_sf"/>
</dbReference>
<feature type="chain" id="PRO_5011473948" evidence="1">
    <location>
        <begin position="17"/>
        <end position="205"/>
    </location>
</feature>
<dbReference type="OrthoDB" id="195541at2"/>
<dbReference type="EMBL" id="FNXE01000054">
    <property type="protein sequence ID" value="SEI00280.1"/>
    <property type="molecule type" value="Genomic_DNA"/>
</dbReference>
<organism evidence="2 3">
    <name type="scientific">Paenimyroides marinum</name>
    <dbReference type="NCBI Taxonomy" id="1159016"/>
    <lineage>
        <taxon>Bacteria</taxon>
        <taxon>Pseudomonadati</taxon>
        <taxon>Bacteroidota</taxon>
        <taxon>Flavobacteriia</taxon>
        <taxon>Flavobacteriales</taxon>
        <taxon>Flavobacteriaceae</taxon>
        <taxon>Paenimyroides</taxon>
    </lineage>
</organism>
<dbReference type="AlphaFoldDB" id="A0A1H6MFE6"/>
<dbReference type="RefSeq" id="WP_091102151.1">
    <property type="nucleotide sequence ID" value="NZ_FNXE01000054.1"/>
</dbReference>
<dbReference type="SUPFAM" id="SSF54001">
    <property type="entry name" value="Cysteine proteinases"/>
    <property type="match status" value="1"/>
</dbReference>
<accession>A0A1H6MFE6</accession>
<evidence type="ECO:0000313" key="3">
    <source>
        <dbReference type="Proteomes" id="UP000199634"/>
    </source>
</evidence>
<keyword evidence="1" id="KW-0732">Signal</keyword>
<feature type="signal peptide" evidence="1">
    <location>
        <begin position="1"/>
        <end position="16"/>
    </location>
</feature>
<dbReference type="InterPro" id="IPR024453">
    <property type="entry name" value="Peptidase_C92"/>
</dbReference>
<dbReference type="Gene3D" id="3.90.1720.10">
    <property type="entry name" value="endopeptidase domain like (from Nostoc punctiforme)"/>
    <property type="match status" value="1"/>
</dbReference>
<evidence type="ECO:0000256" key="1">
    <source>
        <dbReference type="SAM" id="SignalP"/>
    </source>
</evidence>
<proteinExistence type="predicted"/>
<gene>
    <name evidence="2" type="ORF">SAMN02927937_02662</name>
</gene>